<dbReference type="Gene3D" id="3.40.50.300">
    <property type="entry name" value="P-loop containing nucleotide triphosphate hydrolases"/>
    <property type="match status" value="1"/>
</dbReference>
<name>A0A3M0G2A7_9FLAO</name>
<dbReference type="InterPro" id="IPR027417">
    <property type="entry name" value="P-loop_NTPase"/>
</dbReference>
<organism evidence="1 2">
    <name type="scientific">Dokdonia sinensis</name>
    <dbReference type="NCBI Taxonomy" id="2479847"/>
    <lineage>
        <taxon>Bacteria</taxon>
        <taxon>Pseudomonadati</taxon>
        <taxon>Bacteroidota</taxon>
        <taxon>Flavobacteriia</taxon>
        <taxon>Flavobacteriales</taxon>
        <taxon>Flavobacteriaceae</taxon>
        <taxon>Dokdonia</taxon>
    </lineage>
</organism>
<evidence type="ECO:0000313" key="2">
    <source>
        <dbReference type="Proteomes" id="UP000281985"/>
    </source>
</evidence>
<dbReference type="GO" id="GO:0005524">
    <property type="term" value="F:ATP binding"/>
    <property type="evidence" value="ECO:0007669"/>
    <property type="project" value="UniProtKB-KW"/>
</dbReference>
<dbReference type="AlphaFoldDB" id="A0A3M0G2A7"/>
<accession>A0A3M0G2A7</accession>
<keyword evidence="1" id="KW-0067">ATP-binding</keyword>
<dbReference type="SUPFAM" id="SSF52540">
    <property type="entry name" value="P-loop containing nucleoside triphosphate hydrolases"/>
    <property type="match status" value="1"/>
</dbReference>
<dbReference type="EMBL" id="REFV01000007">
    <property type="protein sequence ID" value="RMB59074.1"/>
    <property type="molecule type" value="Genomic_DNA"/>
</dbReference>
<dbReference type="OrthoDB" id="531205at2"/>
<dbReference type="Pfam" id="PF13671">
    <property type="entry name" value="AAA_33"/>
    <property type="match status" value="1"/>
</dbReference>
<reference evidence="1 2" key="1">
    <citation type="submission" date="2018-10" db="EMBL/GenBank/DDBJ databases">
        <title>Dokdonia luteus sp. nov., isolated from sea water.</title>
        <authorList>
            <person name="Zhou L.Y."/>
            <person name="Du Z.J."/>
        </authorList>
    </citation>
    <scope>NUCLEOTIDE SEQUENCE [LARGE SCALE GENOMIC DNA]</scope>
    <source>
        <strain evidence="1 2">SH27</strain>
    </source>
</reference>
<sequence>MIHFIFGNTGAGKTTYAQKLWDEQGAIVFSIDEWNNALFIPDKTENDGVDWFLERIARVDAMIKKLVVQLESVGSDCILDLGFAKRERRDDFYAFAKAHNFPTTVHFLDTEYQVRKSRVVKRNIEKGDTFQFEVSESDFDFMESWFERPTASELKGAKIITDNL</sequence>
<comment type="caution">
    <text evidence="1">The sequence shown here is derived from an EMBL/GenBank/DDBJ whole genome shotgun (WGS) entry which is preliminary data.</text>
</comment>
<keyword evidence="2" id="KW-1185">Reference proteome</keyword>
<gene>
    <name evidence="1" type="ORF">EAX61_08400</name>
</gene>
<dbReference type="RefSeq" id="WP_121917242.1">
    <property type="nucleotide sequence ID" value="NZ_REFV01000007.1"/>
</dbReference>
<keyword evidence="1" id="KW-0547">Nucleotide-binding</keyword>
<dbReference type="Proteomes" id="UP000281985">
    <property type="component" value="Unassembled WGS sequence"/>
</dbReference>
<evidence type="ECO:0000313" key="1">
    <source>
        <dbReference type="EMBL" id="RMB59074.1"/>
    </source>
</evidence>
<protein>
    <submittedName>
        <fullName evidence="1">ATP-binding protein</fullName>
    </submittedName>
</protein>
<proteinExistence type="predicted"/>